<dbReference type="InterPro" id="IPR052841">
    <property type="entry name" value="PMP_oxidase-like"/>
</dbReference>
<keyword evidence="3" id="KW-1185">Reference proteome</keyword>
<feature type="domain" description="Pyridoxamine 5'-phosphate oxidase N-terminal" evidence="1">
    <location>
        <begin position="11"/>
        <end position="137"/>
    </location>
</feature>
<dbReference type="Proteomes" id="UP000094801">
    <property type="component" value="Unassembled WGS sequence"/>
</dbReference>
<dbReference type="SUPFAM" id="SSF50475">
    <property type="entry name" value="FMN-binding split barrel"/>
    <property type="match status" value="1"/>
</dbReference>
<dbReference type="InterPro" id="IPR012349">
    <property type="entry name" value="Split_barrel_FMN-bd"/>
</dbReference>
<dbReference type="GO" id="GO:0005737">
    <property type="term" value="C:cytoplasm"/>
    <property type="evidence" value="ECO:0007669"/>
    <property type="project" value="TreeGrafter"/>
</dbReference>
<sequence length="180" mass="20007">MTSSSLQGPLPDSVVSLLTNTNFVHLGTCLNNTPHVSLMNYTFITPTETYQKSSNDYFILLATPKDTNKYRNLTQNPVCSILVHDWTTSGKVDSSEQSGHLLKLLMGLNQNELSDLSCTLTGHVAKFLEDSEESQYYKDLHLKNNPNAKCFIEGDNVAMVLIKIDGSKVVDSNNNISQYN</sequence>
<proteinExistence type="predicted"/>
<dbReference type="Gene3D" id="2.30.110.10">
    <property type="entry name" value="Electron Transport, Fmn-binding Protein, Chain A"/>
    <property type="match status" value="1"/>
</dbReference>
<dbReference type="InterPro" id="IPR011576">
    <property type="entry name" value="Pyridox_Oxase_N"/>
</dbReference>
<accession>A0A1E4T4J7</accession>
<organism evidence="2 3">
    <name type="scientific">[Candida] arabinofermentans NRRL YB-2248</name>
    <dbReference type="NCBI Taxonomy" id="983967"/>
    <lineage>
        <taxon>Eukaryota</taxon>
        <taxon>Fungi</taxon>
        <taxon>Dikarya</taxon>
        <taxon>Ascomycota</taxon>
        <taxon>Saccharomycotina</taxon>
        <taxon>Pichiomycetes</taxon>
        <taxon>Pichiales</taxon>
        <taxon>Pichiaceae</taxon>
        <taxon>Ogataea</taxon>
        <taxon>Ogataea/Candida clade</taxon>
    </lineage>
</organism>
<evidence type="ECO:0000313" key="3">
    <source>
        <dbReference type="Proteomes" id="UP000094801"/>
    </source>
</evidence>
<evidence type="ECO:0000259" key="1">
    <source>
        <dbReference type="Pfam" id="PF01243"/>
    </source>
</evidence>
<reference evidence="3" key="1">
    <citation type="submission" date="2016-04" db="EMBL/GenBank/DDBJ databases">
        <title>Comparative genomics of biotechnologically important yeasts.</title>
        <authorList>
            <consortium name="DOE Joint Genome Institute"/>
            <person name="Riley R."/>
            <person name="Haridas S."/>
            <person name="Wolfe K.H."/>
            <person name="Lopes M.R."/>
            <person name="Hittinger C.T."/>
            <person name="Goker M."/>
            <person name="Salamov A."/>
            <person name="Wisecaver J."/>
            <person name="Long T.M."/>
            <person name="Aerts A.L."/>
            <person name="Barry K."/>
            <person name="Choi C."/>
            <person name="Clum A."/>
            <person name="Coughlan A.Y."/>
            <person name="Deshpande S."/>
            <person name="Douglass A.P."/>
            <person name="Hanson S.J."/>
            <person name="Klenk H.-P."/>
            <person name="Labutti K."/>
            <person name="Lapidus A."/>
            <person name="Lindquist E."/>
            <person name="Lipzen A."/>
            <person name="Meier-Kolthoff J.P."/>
            <person name="Ohm R.A."/>
            <person name="Otillar R.P."/>
            <person name="Pangilinan J."/>
            <person name="Peng Y."/>
            <person name="Rokas A."/>
            <person name="Rosa C.A."/>
            <person name="Scheuner C."/>
            <person name="Sibirny A.A."/>
            <person name="Slot J.C."/>
            <person name="Stielow J.B."/>
            <person name="Sun H."/>
            <person name="Kurtzman C.P."/>
            <person name="Blackwell M."/>
            <person name="Grigoriev I.V."/>
            <person name="Jeffries T.W."/>
        </authorList>
    </citation>
    <scope>NUCLEOTIDE SEQUENCE [LARGE SCALE GENOMIC DNA]</scope>
    <source>
        <strain evidence="3">NRRL YB-2248</strain>
    </source>
</reference>
<name>A0A1E4T4J7_9ASCO</name>
<evidence type="ECO:0000313" key="2">
    <source>
        <dbReference type="EMBL" id="ODV86693.1"/>
    </source>
</evidence>
<dbReference type="PANTHER" id="PTHR28040:SF1">
    <property type="entry name" value="PYRIDOXAMINE 5'-PHOSPHATE OXIDASE YLR456W HOMOLOG-RELATED"/>
    <property type="match status" value="1"/>
</dbReference>
<dbReference type="AlphaFoldDB" id="A0A1E4T4J7"/>
<gene>
    <name evidence="2" type="ORF">CANARDRAFT_6269</name>
</gene>
<dbReference type="OrthoDB" id="5300823at2759"/>
<dbReference type="STRING" id="983967.A0A1E4T4J7"/>
<dbReference type="Pfam" id="PF01243">
    <property type="entry name" value="PNPOx_N"/>
    <property type="match status" value="1"/>
</dbReference>
<dbReference type="GO" id="GO:0005634">
    <property type="term" value="C:nucleus"/>
    <property type="evidence" value="ECO:0007669"/>
    <property type="project" value="TreeGrafter"/>
</dbReference>
<protein>
    <recommendedName>
        <fullName evidence="1">Pyridoxamine 5'-phosphate oxidase N-terminal domain-containing protein</fullName>
    </recommendedName>
</protein>
<dbReference type="PANTHER" id="PTHR28040">
    <property type="entry name" value="PYRIDOXAMINE 5'-PHOSPHATE OXIDASE YLR456W HOMOLOG-RELATED"/>
    <property type="match status" value="1"/>
</dbReference>
<dbReference type="EMBL" id="KV453849">
    <property type="protein sequence ID" value="ODV86693.1"/>
    <property type="molecule type" value="Genomic_DNA"/>
</dbReference>